<reference evidence="2 3" key="1">
    <citation type="journal article" date="2015" name="Stand. Genomic Sci.">
        <title>High quality draft genome sequence of the moderately halophilic bacterium Pontibacillus yanchengensis Y32(T) and comparison among Pontibacillus genomes.</title>
        <authorList>
            <person name="Huang J."/>
            <person name="Qiao Z.X."/>
            <person name="Tang J.W."/>
            <person name="Wang G."/>
        </authorList>
    </citation>
    <scope>NUCLEOTIDE SEQUENCE [LARGE SCALE GENOMIC DNA]</scope>
    <source>
        <strain evidence="2 3">Y32</strain>
    </source>
</reference>
<evidence type="ECO:0000313" key="3">
    <source>
        <dbReference type="Proteomes" id="UP000030147"/>
    </source>
</evidence>
<dbReference type="Proteomes" id="UP000030147">
    <property type="component" value="Unassembled WGS sequence"/>
</dbReference>
<keyword evidence="2" id="KW-0132">Cell division</keyword>
<dbReference type="AlphaFoldDB" id="A0A0A2TI43"/>
<sequence>MGLKSKLAMGVMTGALGLSLVGGGTYAAFNDVESAEGTYSAGTLDLELGNFVSGTMDVDKLVPGDSIEREFEIMNNGNVDIKEVLFDVTATNHTEVGGDNTDGEFYEQFKVEIFNSDSRDVLADLKADLHQSEISMQDLINAPAFDVASGDGFNNKDGDFNGKDSDTFHIKVSFKDNKAKDGNGEYEQNKYMGEGVTLDFNFEATQKDGGAR</sequence>
<name>A0A0A2TI43_9BACI</name>
<dbReference type="GO" id="GO:0051301">
    <property type="term" value="P:cell division"/>
    <property type="evidence" value="ECO:0007669"/>
    <property type="project" value="UniProtKB-KW"/>
</dbReference>
<gene>
    <name evidence="2" type="ORF">N782_17485</name>
</gene>
<proteinExistence type="predicted"/>
<dbReference type="InterPro" id="IPR023833">
    <property type="entry name" value="Signal_pept_SipW-depend-type"/>
</dbReference>
<dbReference type="eggNOG" id="ENOG50341GW">
    <property type="taxonomic scope" value="Bacteria"/>
</dbReference>
<dbReference type="InterPro" id="IPR022121">
    <property type="entry name" value="Peptidase_M73_camelysin"/>
</dbReference>
<dbReference type="STRING" id="1385514.N782_17485"/>
<feature type="signal peptide" evidence="1">
    <location>
        <begin position="1"/>
        <end position="27"/>
    </location>
</feature>
<keyword evidence="3" id="KW-1185">Reference proteome</keyword>
<accession>A0A0A2TI43</accession>
<feature type="chain" id="PRO_5001993732" evidence="1">
    <location>
        <begin position="28"/>
        <end position="212"/>
    </location>
</feature>
<organism evidence="2 3">
    <name type="scientific">Pontibacillus yanchengensis Y32</name>
    <dbReference type="NCBI Taxonomy" id="1385514"/>
    <lineage>
        <taxon>Bacteria</taxon>
        <taxon>Bacillati</taxon>
        <taxon>Bacillota</taxon>
        <taxon>Bacilli</taxon>
        <taxon>Bacillales</taxon>
        <taxon>Bacillaceae</taxon>
        <taxon>Pontibacillus</taxon>
    </lineage>
</organism>
<evidence type="ECO:0000313" key="2">
    <source>
        <dbReference type="EMBL" id="KGP74123.1"/>
    </source>
</evidence>
<dbReference type="EMBL" id="AVBF01000005">
    <property type="protein sequence ID" value="KGP74123.1"/>
    <property type="molecule type" value="Genomic_DNA"/>
</dbReference>
<dbReference type="NCBIfam" id="TIGR04088">
    <property type="entry name" value="cognate_SipW"/>
    <property type="match status" value="1"/>
</dbReference>
<protein>
    <submittedName>
        <fullName evidence="2">Cell division protein FtsN</fullName>
    </submittedName>
</protein>
<evidence type="ECO:0000256" key="1">
    <source>
        <dbReference type="SAM" id="SignalP"/>
    </source>
</evidence>
<keyword evidence="1" id="KW-0732">Signal</keyword>
<dbReference type="Pfam" id="PF12389">
    <property type="entry name" value="Peptidase_M73"/>
    <property type="match status" value="1"/>
</dbReference>
<comment type="caution">
    <text evidence="2">The sequence shown here is derived from an EMBL/GenBank/DDBJ whole genome shotgun (WGS) entry which is preliminary data.</text>
</comment>
<keyword evidence="2" id="KW-0131">Cell cycle</keyword>